<dbReference type="EMBL" id="SAUW01000011">
    <property type="protein sequence ID" value="RWR11054.1"/>
    <property type="molecule type" value="Genomic_DNA"/>
</dbReference>
<comment type="similarity">
    <text evidence="3">Belongs to the Nudix hydrolase family.</text>
</comment>
<comment type="caution">
    <text evidence="5">The sequence shown here is derived from an EMBL/GenBank/DDBJ whole genome shotgun (WGS) entry which is preliminary data.</text>
</comment>
<dbReference type="AlphaFoldDB" id="A0A443ITN0"/>
<evidence type="ECO:0000259" key="4">
    <source>
        <dbReference type="PROSITE" id="PS51462"/>
    </source>
</evidence>
<accession>A0A443ITN0</accession>
<dbReference type="InterPro" id="IPR000086">
    <property type="entry name" value="NUDIX_hydrolase_dom"/>
</dbReference>
<proteinExistence type="inferred from homology"/>
<evidence type="ECO:0000313" key="6">
    <source>
        <dbReference type="Proteomes" id="UP000285710"/>
    </source>
</evidence>
<dbReference type="Pfam" id="PF00293">
    <property type="entry name" value="NUDIX"/>
    <property type="match status" value="1"/>
</dbReference>
<gene>
    <name evidence="5" type="ORF">D2T33_12045</name>
</gene>
<dbReference type="Proteomes" id="UP000285710">
    <property type="component" value="Unassembled WGS sequence"/>
</dbReference>
<name>A0A443ITN0_9RHOB</name>
<dbReference type="PANTHER" id="PTHR43736">
    <property type="entry name" value="ADP-RIBOSE PYROPHOSPHATASE"/>
    <property type="match status" value="1"/>
</dbReference>
<dbReference type="CDD" id="cd04673">
    <property type="entry name" value="NUDIX_ADPRase"/>
    <property type="match status" value="1"/>
</dbReference>
<organism evidence="5 6">
    <name type="scientific">Paenirhodobacter populi</name>
    <dbReference type="NCBI Taxonomy" id="2306993"/>
    <lineage>
        <taxon>Bacteria</taxon>
        <taxon>Pseudomonadati</taxon>
        <taxon>Pseudomonadota</taxon>
        <taxon>Alphaproteobacteria</taxon>
        <taxon>Rhodobacterales</taxon>
        <taxon>Rhodobacter group</taxon>
        <taxon>Paenirhodobacter</taxon>
    </lineage>
</organism>
<reference evidence="5 6" key="2">
    <citation type="submission" date="2019-01" db="EMBL/GenBank/DDBJ databases">
        <authorList>
            <person name="Li Y."/>
        </authorList>
    </citation>
    <scope>NUCLEOTIDE SEQUENCE [LARGE SCALE GENOMIC DNA]</scope>
    <source>
        <strain evidence="5 6">2D-5</strain>
    </source>
</reference>
<dbReference type="Gene3D" id="3.90.79.10">
    <property type="entry name" value="Nucleoside Triphosphate Pyrophosphohydrolase"/>
    <property type="match status" value="1"/>
</dbReference>
<dbReference type="PRINTS" id="PR00502">
    <property type="entry name" value="NUDIXFAMILY"/>
</dbReference>
<dbReference type="InterPro" id="IPR020476">
    <property type="entry name" value="Nudix_hydrolase"/>
</dbReference>
<evidence type="ECO:0000256" key="3">
    <source>
        <dbReference type="RuleBase" id="RU003476"/>
    </source>
</evidence>
<evidence type="ECO:0000256" key="2">
    <source>
        <dbReference type="ARBA" id="ARBA00022801"/>
    </source>
</evidence>
<evidence type="ECO:0000256" key="1">
    <source>
        <dbReference type="ARBA" id="ARBA00001946"/>
    </source>
</evidence>
<feature type="domain" description="Nudix hydrolase" evidence="4">
    <location>
        <begin position="3"/>
        <end position="135"/>
    </location>
</feature>
<evidence type="ECO:0000313" key="5">
    <source>
        <dbReference type="EMBL" id="RWR11054.1"/>
    </source>
</evidence>
<dbReference type="PANTHER" id="PTHR43736:SF1">
    <property type="entry name" value="DIHYDRONEOPTERIN TRIPHOSPHATE DIPHOSPHATASE"/>
    <property type="match status" value="1"/>
</dbReference>
<dbReference type="InterPro" id="IPR020084">
    <property type="entry name" value="NUDIX_hydrolase_CS"/>
</dbReference>
<keyword evidence="6" id="KW-1185">Reference proteome</keyword>
<comment type="cofactor">
    <cofactor evidence="1">
        <name>Mg(2+)</name>
        <dbReference type="ChEBI" id="CHEBI:18420"/>
    </cofactor>
</comment>
<dbReference type="SUPFAM" id="SSF55811">
    <property type="entry name" value="Nudix"/>
    <property type="match status" value="1"/>
</dbReference>
<protein>
    <submittedName>
        <fullName evidence="5">NUDIX domain-containing protein</fullName>
    </submittedName>
</protein>
<dbReference type="RefSeq" id="WP_128269931.1">
    <property type="nucleotide sequence ID" value="NZ_SAUW01000011.1"/>
</dbReference>
<dbReference type="PROSITE" id="PS00893">
    <property type="entry name" value="NUDIX_BOX"/>
    <property type="match status" value="1"/>
</dbReference>
<sequence length="144" mass="15518">MNIPRLGVLAVTIRGDEVALVQRRNPPAAGTWGFPGGKVEWGETIFEAALRELHEETGLLADPGPVLTSLDALSRDAAGKVAFHYHLIAVGCRWRAGEPLAADDAMAAQWARIEDVLAHRLPQSPAMVEGVDDVLRHALAWARG</sequence>
<dbReference type="InterPro" id="IPR015797">
    <property type="entry name" value="NUDIX_hydrolase-like_dom_sf"/>
</dbReference>
<dbReference type="PROSITE" id="PS51462">
    <property type="entry name" value="NUDIX"/>
    <property type="match status" value="1"/>
</dbReference>
<reference evidence="5 6" key="1">
    <citation type="submission" date="2019-01" db="EMBL/GenBank/DDBJ databases">
        <title>Sinorhodobacter populi sp. nov. isolated from the symptomatic bark tissue of Populus euramericana canker.</title>
        <authorList>
            <person name="Xu G."/>
        </authorList>
    </citation>
    <scope>NUCLEOTIDE SEQUENCE [LARGE SCALE GENOMIC DNA]</scope>
    <source>
        <strain evidence="5 6">2D-5</strain>
    </source>
</reference>
<dbReference type="GO" id="GO:0016787">
    <property type="term" value="F:hydrolase activity"/>
    <property type="evidence" value="ECO:0007669"/>
    <property type="project" value="UniProtKB-KW"/>
</dbReference>
<keyword evidence="2 3" id="KW-0378">Hydrolase</keyword>